<dbReference type="Proteomes" id="UP001151760">
    <property type="component" value="Unassembled WGS sequence"/>
</dbReference>
<feature type="compositionally biased region" description="Low complexity" evidence="1">
    <location>
        <begin position="228"/>
        <end position="237"/>
    </location>
</feature>
<sequence>MDEDLRESYHHLEGRLFHEGRFVTPSFIEANNMLPSFQAVGLNPFLTLDEPICPRFVVEFYHSLEVKEMRRNSLTLGSSLHDLVRKNITIPRTTQTQLQRNPNKLHIYDIRRKLRGWELFFRENLFCTLSNRNHVNRCTAYMLYYLTIKRKFNFTSMILYRIEEVKNKCDGPMPFSMLLTRLYNHILQTNPQAIVLLARFTFHERVMNLLDISRNPTKEKGKRVAFTSASSSSSSSSDDNEPQSFL</sequence>
<keyword evidence="3" id="KW-1185">Reference proteome</keyword>
<evidence type="ECO:0000313" key="3">
    <source>
        <dbReference type="Proteomes" id="UP001151760"/>
    </source>
</evidence>
<name>A0ABQ5D080_9ASTR</name>
<reference evidence="2" key="2">
    <citation type="submission" date="2022-01" db="EMBL/GenBank/DDBJ databases">
        <authorList>
            <person name="Yamashiro T."/>
            <person name="Shiraishi A."/>
            <person name="Satake H."/>
            <person name="Nakayama K."/>
        </authorList>
    </citation>
    <scope>NUCLEOTIDE SEQUENCE</scope>
</reference>
<evidence type="ECO:0000313" key="2">
    <source>
        <dbReference type="EMBL" id="GJT32750.1"/>
    </source>
</evidence>
<evidence type="ECO:0000256" key="1">
    <source>
        <dbReference type="SAM" id="MobiDB-lite"/>
    </source>
</evidence>
<reference evidence="2" key="1">
    <citation type="journal article" date="2022" name="Int. J. Mol. Sci.">
        <title>Draft Genome of Tanacetum Coccineum: Genomic Comparison of Closely Related Tanacetum-Family Plants.</title>
        <authorList>
            <person name="Yamashiro T."/>
            <person name="Shiraishi A."/>
            <person name="Nakayama K."/>
            <person name="Satake H."/>
        </authorList>
    </citation>
    <scope>NUCLEOTIDE SEQUENCE</scope>
</reference>
<comment type="caution">
    <text evidence="2">The sequence shown here is derived from an EMBL/GenBank/DDBJ whole genome shotgun (WGS) entry which is preliminary data.</text>
</comment>
<protein>
    <recommendedName>
        <fullName evidence="4">Maturase K</fullName>
    </recommendedName>
</protein>
<evidence type="ECO:0008006" key="4">
    <source>
        <dbReference type="Google" id="ProtNLM"/>
    </source>
</evidence>
<accession>A0ABQ5D080</accession>
<organism evidence="2 3">
    <name type="scientific">Tanacetum coccineum</name>
    <dbReference type="NCBI Taxonomy" id="301880"/>
    <lineage>
        <taxon>Eukaryota</taxon>
        <taxon>Viridiplantae</taxon>
        <taxon>Streptophyta</taxon>
        <taxon>Embryophyta</taxon>
        <taxon>Tracheophyta</taxon>
        <taxon>Spermatophyta</taxon>
        <taxon>Magnoliopsida</taxon>
        <taxon>eudicotyledons</taxon>
        <taxon>Gunneridae</taxon>
        <taxon>Pentapetalae</taxon>
        <taxon>asterids</taxon>
        <taxon>campanulids</taxon>
        <taxon>Asterales</taxon>
        <taxon>Asteraceae</taxon>
        <taxon>Asteroideae</taxon>
        <taxon>Anthemideae</taxon>
        <taxon>Anthemidinae</taxon>
        <taxon>Tanacetum</taxon>
    </lineage>
</organism>
<feature type="region of interest" description="Disordered" evidence="1">
    <location>
        <begin position="218"/>
        <end position="246"/>
    </location>
</feature>
<dbReference type="EMBL" id="BQNB010014818">
    <property type="protein sequence ID" value="GJT32750.1"/>
    <property type="molecule type" value="Genomic_DNA"/>
</dbReference>
<gene>
    <name evidence="2" type="ORF">Tco_0923169</name>
</gene>
<proteinExistence type="predicted"/>